<dbReference type="PROSITE" id="PS51013">
    <property type="entry name" value="PANNEXIN"/>
    <property type="match status" value="1"/>
</dbReference>
<keyword evidence="11 12" id="KW-0407">Ion channel</keyword>
<proteinExistence type="inferred from homology"/>
<comment type="subcellular location">
    <subcellularLocation>
        <location evidence="1">Cell junction</location>
        <location evidence="1">Gap junction</location>
    </subcellularLocation>
    <subcellularLocation>
        <location evidence="2 12">Cell membrane</location>
        <topology evidence="2 12">Multi-pass membrane protein</topology>
    </subcellularLocation>
</comment>
<dbReference type="EMBL" id="JARQZJ010000031">
    <property type="protein sequence ID" value="KAK9874403.1"/>
    <property type="molecule type" value="Genomic_DNA"/>
</dbReference>
<evidence type="ECO:0000256" key="12">
    <source>
        <dbReference type="RuleBase" id="RU010713"/>
    </source>
</evidence>
<keyword evidence="3 12" id="KW-0813">Transport</keyword>
<accession>A0AAW1TVT8</accession>
<keyword evidence="9 12" id="KW-0406">Ion transport</keyword>
<evidence type="ECO:0000256" key="8">
    <source>
        <dbReference type="ARBA" id="ARBA00022989"/>
    </source>
</evidence>
<evidence type="ECO:0000256" key="4">
    <source>
        <dbReference type="ARBA" id="ARBA00022475"/>
    </source>
</evidence>
<dbReference type="Pfam" id="PF00876">
    <property type="entry name" value="Innexin"/>
    <property type="match status" value="1"/>
</dbReference>
<keyword evidence="5 12" id="KW-0812">Transmembrane</keyword>
<keyword evidence="8 12" id="KW-1133">Transmembrane helix</keyword>
<dbReference type="InterPro" id="IPR000990">
    <property type="entry name" value="Innexin"/>
</dbReference>
<keyword evidence="7" id="KW-0965">Cell junction</keyword>
<dbReference type="AlphaFoldDB" id="A0AAW1TVT8"/>
<keyword evidence="10 12" id="KW-0472">Membrane</keyword>
<evidence type="ECO:0000313" key="13">
    <source>
        <dbReference type="EMBL" id="KAK9874403.1"/>
    </source>
</evidence>
<comment type="function">
    <text evidence="12">Structural component of the gap junctions.</text>
</comment>
<keyword evidence="14" id="KW-1185">Reference proteome</keyword>
<evidence type="ECO:0000313" key="14">
    <source>
        <dbReference type="Proteomes" id="UP001431783"/>
    </source>
</evidence>
<feature type="transmembrane region" description="Helical" evidence="12">
    <location>
        <begin position="17"/>
        <end position="38"/>
    </location>
</feature>
<dbReference type="GO" id="GO:0005921">
    <property type="term" value="C:gap junction"/>
    <property type="evidence" value="ECO:0007669"/>
    <property type="project" value="UniProtKB-SubCell"/>
</dbReference>
<keyword evidence="6" id="KW-0303">Gap junction</keyword>
<comment type="caution">
    <text evidence="13">The sequence shown here is derived from an EMBL/GenBank/DDBJ whole genome shotgun (WGS) entry which is preliminary data.</text>
</comment>
<sequence length="125" mass="14758">MHDVLCVMALNVINEKIYAIMWFWFVMLFFVSLINLVWRMITILMHSRSPAFNRYILSKNIKGRLNTLAETTVTDNLAYKDWIFLRYLGKNVDGLLFKEIVNEVTDGIHKNISVKSPDELFKLRE</sequence>
<gene>
    <name evidence="12" type="primary">inx</name>
    <name evidence="13" type="ORF">WA026_002750</name>
</gene>
<evidence type="ECO:0000256" key="2">
    <source>
        <dbReference type="ARBA" id="ARBA00004651"/>
    </source>
</evidence>
<evidence type="ECO:0000256" key="11">
    <source>
        <dbReference type="ARBA" id="ARBA00023303"/>
    </source>
</evidence>
<evidence type="ECO:0000256" key="9">
    <source>
        <dbReference type="ARBA" id="ARBA00023065"/>
    </source>
</evidence>
<evidence type="ECO:0000256" key="7">
    <source>
        <dbReference type="ARBA" id="ARBA00022949"/>
    </source>
</evidence>
<organism evidence="13 14">
    <name type="scientific">Henosepilachna vigintioctopunctata</name>
    <dbReference type="NCBI Taxonomy" id="420089"/>
    <lineage>
        <taxon>Eukaryota</taxon>
        <taxon>Metazoa</taxon>
        <taxon>Ecdysozoa</taxon>
        <taxon>Arthropoda</taxon>
        <taxon>Hexapoda</taxon>
        <taxon>Insecta</taxon>
        <taxon>Pterygota</taxon>
        <taxon>Neoptera</taxon>
        <taxon>Endopterygota</taxon>
        <taxon>Coleoptera</taxon>
        <taxon>Polyphaga</taxon>
        <taxon>Cucujiformia</taxon>
        <taxon>Coccinelloidea</taxon>
        <taxon>Coccinellidae</taxon>
        <taxon>Epilachninae</taxon>
        <taxon>Epilachnini</taxon>
        <taxon>Henosepilachna</taxon>
    </lineage>
</organism>
<dbReference type="PANTHER" id="PTHR11893:SF38">
    <property type="entry name" value="INNEXIN INX7"/>
    <property type="match status" value="1"/>
</dbReference>
<evidence type="ECO:0000256" key="5">
    <source>
        <dbReference type="ARBA" id="ARBA00022692"/>
    </source>
</evidence>
<comment type="similarity">
    <text evidence="12">Belongs to the pannexin family.</text>
</comment>
<evidence type="ECO:0000256" key="10">
    <source>
        <dbReference type="ARBA" id="ARBA00023136"/>
    </source>
</evidence>
<name>A0AAW1TVT8_9CUCU</name>
<evidence type="ECO:0000256" key="3">
    <source>
        <dbReference type="ARBA" id="ARBA00022448"/>
    </source>
</evidence>
<dbReference type="Proteomes" id="UP001431783">
    <property type="component" value="Unassembled WGS sequence"/>
</dbReference>
<dbReference type="PANTHER" id="PTHR11893">
    <property type="entry name" value="INNEXIN"/>
    <property type="match status" value="1"/>
</dbReference>
<comment type="caution">
    <text evidence="12">Lacks conserved residue(s) required for the propagation of feature annotation.</text>
</comment>
<evidence type="ECO:0000256" key="6">
    <source>
        <dbReference type="ARBA" id="ARBA00022868"/>
    </source>
</evidence>
<protein>
    <recommendedName>
        <fullName evidence="12">Innexin</fullName>
    </recommendedName>
</protein>
<reference evidence="13 14" key="1">
    <citation type="submission" date="2023-03" db="EMBL/GenBank/DDBJ databases">
        <title>Genome insight into feeding habits of ladybird beetles.</title>
        <authorList>
            <person name="Li H.-S."/>
            <person name="Huang Y.-H."/>
            <person name="Pang H."/>
        </authorList>
    </citation>
    <scope>NUCLEOTIDE SEQUENCE [LARGE SCALE GENOMIC DNA]</scope>
    <source>
        <strain evidence="13">SYSU_2023b</strain>
        <tissue evidence="13">Whole body</tissue>
    </source>
</reference>
<evidence type="ECO:0000256" key="1">
    <source>
        <dbReference type="ARBA" id="ARBA00004610"/>
    </source>
</evidence>
<dbReference type="GO" id="GO:0007602">
    <property type="term" value="P:phototransduction"/>
    <property type="evidence" value="ECO:0007669"/>
    <property type="project" value="TreeGrafter"/>
</dbReference>
<keyword evidence="4" id="KW-1003">Cell membrane</keyword>
<dbReference type="GO" id="GO:0034220">
    <property type="term" value="P:monoatomic ion transmembrane transport"/>
    <property type="evidence" value="ECO:0007669"/>
    <property type="project" value="UniProtKB-KW"/>
</dbReference>
<dbReference type="GO" id="GO:0005243">
    <property type="term" value="F:gap junction channel activity"/>
    <property type="evidence" value="ECO:0007669"/>
    <property type="project" value="TreeGrafter"/>
</dbReference>
<dbReference type="GO" id="GO:0005886">
    <property type="term" value="C:plasma membrane"/>
    <property type="evidence" value="ECO:0007669"/>
    <property type="project" value="UniProtKB-SubCell"/>
</dbReference>